<dbReference type="Pfam" id="PF02687">
    <property type="entry name" value="FtsX"/>
    <property type="match status" value="1"/>
</dbReference>
<feature type="transmembrane region" description="Helical" evidence="7">
    <location>
        <begin position="21"/>
        <end position="42"/>
    </location>
</feature>
<dbReference type="PANTHER" id="PTHR30572">
    <property type="entry name" value="MEMBRANE COMPONENT OF TRANSPORTER-RELATED"/>
    <property type="match status" value="1"/>
</dbReference>
<dbReference type="InterPro" id="IPR025857">
    <property type="entry name" value="MacB_PCD"/>
</dbReference>
<dbReference type="Pfam" id="PF12704">
    <property type="entry name" value="MacB_PCD"/>
    <property type="match status" value="1"/>
</dbReference>
<accession>A0A9D2CDH0</accession>
<sequence length="395" mass="42696">MKIAQAFKMAIRSITAKKVRAILTMLGIIIGVASVVIMVSVVKGSNQKMMEYFERLGNNKVTVLIHGRDRKELKEMLYEYCGRRKDLIAGITPDVDLSLPISYNSRSTTKMETGGPSVYLGNTDYSICNNFKIGRGRDLSYLDSKLCRNVVVLGARTASYLFDQVDPVGKEVHIGGQPFLVIGVYMAKDPDSEYSMDNMAVVPETATRILRSQERITSFTVKAKNRAAVKQAITLLGGYLEGQVGKDNCTVQSDDQFIDDSKRQNDTMSLVLGGIAGISLLVGGIGIMNIMLVTVSERTREIGIRKAIGAPRSSILLQFLVESAMVCGLGGVLGILLGFVGTLVAGKLILKFLLFPDPVLSAGAFLFSVVLGIAFGMYPAIMASGLTPVAALRTD</sequence>
<comment type="subcellular location">
    <subcellularLocation>
        <location evidence="1">Cell membrane</location>
        <topology evidence="1">Multi-pass membrane protein</topology>
    </subcellularLocation>
</comment>
<feature type="domain" description="ABC3 transporter permease C-terminal" evidence="8">
    <location>
        <begin position="275"/>
        <end position="387"/>
    </location>
</feature>
<dbReference type="InterPro" id="IPR050250">
    <property type="entry name" value="Macrolide_Exporter_MacB"/>
</dbReference>
<keyword evidence="4 7" id="KW-1133">Transmembrane helix</keyword>
<evidence type="ECO:0000256" key="3">
    <source>
        <dbReference type="ARBA" id="ARBA00022692"/>
    </source>
</evidence>
<gene>
    <name evidence="10" type="ORF">H9826_03270</name>
</gene>
<feature type="transmembrane region" description="Helical" evidence="7">
    <location>
        <begin position="359"/>
        <end position="378"/>
    </location>
</feature>
<comment type="caution">
    <text evidence="10">The sequence shown here is derived from an EMBL/GenBank/DDBJ whole genome shotgun (WGS) entry which is preliminary data.</text>
</comment>
<proteinExistence type="inferred from homology"/>
<evidence type="ECO:0000259" key="9">
    <source>
        <dbReference type="Pfam" id="PF12704"/>
    </source>
</evidence>
<comment type="similarity">
    <text evidence="6">Belongs to the ABC-4 integral membrane protein family.</text>
</comment>
<evidence type="ECO:0000259" key="8">
    <source>
        <dbReference type="Pfam" id="PF02687"/>
    </source>
</evidence>
<evidence type="ECO:0000256" key="1">
    <source>
        <dbReference type="ARBA" id="ARBA00004651"/>
    </source>
</evidence>
<dbReference type="EMBL" id="DXCX01000033">
    <property type="protein sequence ID" value="HIY72987.1"/>
    <property type="molecule type" value="Genomic_DNA"/>
</dbReference>
<dbReference type="AlphaFoldDB" id="A0A9D2CDH0"/>
<dbReference type="GO" id="GO:0005886">
    <property type="term" value="C:plasma membrane"/>
    <property type="evidence" value="ECO:0007669"/>
    <property type="project" value="UniProtKB-SubCell"/>
</dbReference>
<evidence type="ECO:0000256" key="2">
    <source>
        <dbReference type="ARBA" id="ARBA00022475"/>
    </source>
</evidence>
<reference evidence="10" key="2">
    <citation type="submission" date="2021-04" db="EMBL/GenBank/DDBJ databases">
        <authorList>
            <person name="Gilroy R."/>
        </authorList>
    </citation>
    <scope>NUCLEOTIDE SEQUENCE</scope>
    <source>
        <strain evidence="10">CHK33-7979</strain>
    </source>
</reference>
<keyword evidence="5 7" id="KW-0472">Membrane</keyword>
<feature type="domain" description="MacB-like periplasmic core" evidence="9">
    <location>
        <begin position="22"/>
        <end position="233"/>
    </location>
</feature>
<dbReference type="PANTHER" id="PTHR30572:SF4">
    <property type="entry name" value="ABC TRANSPORTER PERMEASE YTRF"/>
    <property type="match status" value="1"/>
</dbReference>
<evidence type="ECO:0000256" key="6">
    <source>
        <dbReference type="ARBA" id="ARBA00038076"/>
    </source>
</evidence>
<feature type="transmembrane region" description="Helical" evidence="7">
    <location>
        <begin position="315"/>
        <end position="339"/>
    </location>
</feature>
<evidence type="ECO:0000256" key="7">
    <source>
        <dbReference type="SAM" id="Phobius"/>
    </source>
</evidence>
<dbReference type="GO" id="GO:0022857">
    <property type="term" value="F:transmembrane transporter activity"/>
    <property type="evidence" value="ECO:0007669"/>
    <property type="project" value="TreeGrafter"/>
</dbReference>
<name>A0A9D2CDH0_9FIRM</name>
<organism evidence="10 11">
    <name type="scientific">Candidatus Intestinimonas merdavium</name>
    <dbReference type="NCBI Taxonomy" id="2838622"/>
    <lineage>
        <taxon>Bacteria</taxon>
        <taxon>Bacillati</taxon>
        <taxon>Bacillota</taxon>
        <taxon>Clostridia</taxon>
        <taxon>Eubacteriales</taxon>
        <taxon>Intestinimonas</taxon>
    </lineage>
</organism>
<evidence type="ECO:0000313" key="11">
    <source>
        <dbReference type="Proteomes" id="UP000886824"/>
    </source>
</evidence>
<protein>
    <submittedName>
        <fullName evidence="10">ABC transporter permease</fullName>
    </submittedName>
</protein>
<keyword evidence="2" id="KW-1003">Cell membrane</keyword>
<evidence type="ECO:0000313" key="10">
    <source>
        <dbReference type="EMBL" id="HIY72987.1"/>
    </source>
</evidence>
<reference evidence="10" key="1">
    <citation type="journal article" date="2021" name="PeerJ">
        <title>Extensive microbial diversity within the chicken gut microbiome revealed by metagenomics and culture.</title>
        <authorList>
            <person name="Gilroy R."/>
            <person name="Ravi A."/>
            <person name="Getino M."/>
            <person name="Pursley I."/>
            <person name="Horton D.L."/>
            <person name="Alikhan N.F."/>
            <person name="Baker D."/>
            <person name="Gharbi K."/>
            <person name="Hall N."/>
            <person name="Watson M."/>
            <person name="Adriaenssens E.M."/>
            <person name="Foster-Nyarko E."/>
            <person name="Jarju S."/>
            <person name="Secka A."/>
            <person name="Antonio M."/>
            <person name="Oren A."/>
            <person name="Chaudhuri R.R."/>
            <person name="La Ragione R."/>
            <person name="Hildebrand F."/>
            <person name="Pallen M.J."/>
        </authorList>
    </citation>
    <scope>NUCLEOTIDE SEQUENCE</scope>
    <source>
        <strain evidence="10">CHK33-7979</strain>
    </source>
</reference>
<keyword evidence="3 7" id="KW-0812">Transmembrane</keyword>
<evidence type="ECO:0000256" key="5">
    <source>
        <dbReference type="ARBA" id="ARBA00023136"/>
    </source>
</evidence>
<feature type="transmembrane region" description="Helical" evidence="7">
    <location>
        <begin position="270"/>
        <end position="295"/>
    </location>
</feature>
<dbReference type="Proteomes" id="UP000886824">
    <property type="component" value="Unassembled WGS sequence"/>
</dbReference>
<dbReference type="InterPro" id="IPR003838">
    <property type="entry name" value="ABC3_permease_C"/>
</dbReference>
<evidence type="ECO:0000256" key="4">
    <source>
        <dbReference type="ARBA" id="ARBA00022989"/>
    </source>
</evidence>